<dbReference type="FunFam" id="3.40.1160.10:FF:000006">
    <property type="entry name" value="Glutamate 5-kinase"/>
    <property type="match status" value="1"/>
</dbReference>
<keyword evidence="2" id="KW-0028">Amino-acid biosynthesis</keyword>
<dbReference type="PIRSF" id="PIRSF000729">
    <property type="entry name" value="GK"/>
    <property type="match status" value="1"/>
</dbReference>
<dbReference type="SUPFAM" id="SSF53633">
    <property type="entry name" value="Carbamate kinase-like"/>
    <property type="match status" value="1"/>
</dbReference>
<dbReference type="InterPro" id="IPR015947">
    <property type="entry name" value="PUA-like_sf"/>
</dbReference>
<dbReference type="InterPro" id="IPR001057">
    <property type="entry name" value="Glu/AcGlu_kinase"/>
</dbReference>
<evidence type="ECO:0000259" key="8">
    <source>
        <dbReference type="SMART" id="SM00359"/>
    </source>
</evidence>
<evidence type="ECO:0000313" key="10">
    <source>
        <dbReference type="Proteomes" id="UP000228896"/>
    </source>
</evidence>
<keyword evidence="1" id="KW-0963">Cytoplasm</keyword>
<dbReference type="PROSITE" id="PS50890">
    <property type="entry name" value="PUA"/>
    <property type="match status" value="1"/>
</dbReference>
<evidence type="ECO:0000256" key="6">
    <source>
        <dbReference type="ARBA" id="ARBA00022777"/>
    </source>
</evidence>
<keyword evidence="5" id="KW-0547">Nucleotide-binding</keyword>
<dbReference type="AlphaFoldDB" id="A0A2M7DQG2"/>
<evidence type="ECO:0000256" key="5">
    <source>
        <dbReference type="ARBA" id="ARBA00022741"/>
    </source>
</evidence>
<dbReference type="InterPro" id="IPR011529">
    <property type="entry name" value="Glu_5kinase"/>
</dbReference>
<dbReference type="InterPro" id="IPR036974">
    <property type="entry name" value="PUA_sf"/>
</dbReference>
<proteinExistence type="predicted"/>
<gene>
    <name evidence="9" type="primary">proB</name>
    <name evidence="9" type="ORF">COS18_00900</name>
</gene>
<evidence type="ECO:0000256" key="7">
    <source>
        <dbReference type="ARBA" id="ARBA00022840"/>
    </source>
</evidence>
<dbReference type="SUPFAM" id="SSF88697">
    <property type="entry name" value="PUA domain-like"/>
    <property type="match status" value="1"/>
</dbReference>
<dbReference type="Gene3D" id="3.40.1160.10">
    <property type="entry name" value="Acetylglutamate kinase-like"/>
    <property type="match status" value="1"/>
</dbReference>
<reference evidence="10" key="1">
    <citation type="submission" date="2017-09" db="EMBL/GenBank/DDBJ databases">
        <title>Depth-based differentiation of microbial function through sediment-hosted aquifers and enrichment of novel symbionts in the deep terrestrial subsurface.</title>
        <authorList>
            <person name="Probst A.J."/>
            <person name="Ladd B."/>
            <person name="Jarett J.K."/>
            <person name="Geller-Mcgrath D.E."/>
            <person name="Sieber C.M.K."/>
            <person name="Emerson J.B."/>
            <person name="Anantharaman K."/>
            <person name="Thomas B.C."/>
            <person name="Malmstrom R."/>
            <person name="Stieglmeier M."/>
            <person name="Klingl A."/>
            <person name="Woyke T."/>
            <person name="Ryan C.M."/>
            <person name="Banfield J.F."/>
        </authorList>
    </citation>
    <scope>NUCLEOTIDE SEQUENCE [LARGE SCALE GENOMIC DNA]</scope>
</reference>
<dbReference type="NCBIfam" id="TIGR01027">
    <property type="entry name" value="proB"/>
    <property type="match status" value="1"/>
</dbReference>
<dbReference type="GO" id="GO:0005829">
    <property type="term" value="C:cytosol"/>
    <property type="evidence" value="ECO:0007669"/>
    <property type="project" value="TreeGrafter"/>
</dbReference>
<protein>
    <submittedName>
        <fullName evidence="9">Glutamate 5-kinase</fullName>
    </submittedName>
</protein>
<dbReference type="Pfam" id="PF01472">
    <property type="entry name" value="PUA"/>
    <property type="match status" value="1"/>
</dbReference>
<dbReference type="InterPro" id="IPR036393">
    <property type="entry name" value="AceGlu_kinase-like_sf"/>
</dbReference>
<dbReference type="PRINTS" id="PR00474">
    <property type="entry name" value="GLU5KINASE"/>
</dbReference>
<name>A0A2M7DQG2_9BACT</name>
<dbReference type="GO" id="GO:0008652">
    <property type="term" value="P:amino acid biosynthetic process"/>
    <property type="evidence" value="ECO:0007669"/>
    <property type="project" value="UniProtKB-KW"/>
</dbReference>
<dbReference type="InterPro" id="IPR005715">
    <property type="entry name" value="Glu_5kinase/COase_Synthase"/>
</dbReference>
<dbReference type="EMBL" id="PETS01000017">
    <property type="protein sequence ID" value="PIV52017.1"/>
    <property type="molecule type" value="Genomic_DNA"/>
</dbReference>
<keyword evidence="7" id="KW-0067">ATP-binding</keyword>
<keyword evidence="6 9" id="KW-0418">Kinase</keyword>
<evidence type="ECO:0000256" key="2">
    <source>
        <dbReference type="ARBA" id="ARBA00022605"/>
    </source>
</evidence>
<keyword evidence="3" id="KW-0641">Proline biosynthesis</keyword>
<dbReference type="PANTHER" id="PTHR43654:SF1">
    <property type="entry name" value="ISOPENTENYL PHOSPHATE KINASE"/>
    <property type="match status" value="1"/>
</dbReference>
<evidence type="ECO:0000256" key="4">
    <source>
        <dbReference type="ARBA" id="ARBA00022679"/>
    </source>
</evidence>
<dbReference type="InterPro" id="IPR002478">
    <property type="entry name" value="PUA"/>
</dbReference>
<evidence type="ECO:0000256" key="1">
    <source>
        <dbReference type="ARBA" id="ARBA00022490"/>
    </source>
</evidence>
<sequence length="349" mass="38167">MRISAKLKNEKELKVVIITSGAVSLGRSALSYDFGIDEGAAKKYGQSLIKEQILASIGQPKLMAFYNDEFGKHNLYCSQILATRADFADRDRYMSMKTVASNLLRLGIVPIFNENDVLSPEELDFSDNDQLAAMITAMLVVDSLILLTNVSGVFDKSPNDPGAKVIPLITEIGNYIKNIDDITRSGKGGMKSKLMTADLVTSLGISVHIANGLEKNILLKLTQKDVSAGTFFPPQRTKKVGAIRGWLAIAAVSEGKIIVSTFIADILRKKQTASILFTGIEKIDGNFSEKDVVEVCDDEGVILGRGMCKHSAGKLAKLIEEYKNKSDVDKAKTKAADIVAIHYNYFMYL</sequence>
<dbReference type="InterPro" id="IPR001048">
    <property type="entry name" value="Asp/Glu/Uridylate_kinase"/>
</dbReference>
<dbReference type="Proteomes" id="UP000228896">
    <property type="component" value="Unassembled WGS sequence"/>
</dbReference>
<feature type="domain" description="PUA" evidence="8">
    <location>
        <begin position="255"/>
        <end position="333"/>
    </location>
</feature>
<evidence type="ECO:0000256" key="3">
    <source>
        <dbReference type="ARBA" id="ARBA00022650"/>
    </source>
</evidence>
<evidence type="ECO:0000313" key="9">
    <source>
        <dbReference type="EMBL" id="PIV52017.1"/>
    </source>
</evidence>
<dbReference type="PANTHER" id="PTHR43654">
    <property type="entry name" value="GLUTAMATE 5-KINASE"/>
    <property type="match status" value="1"/>
</dbReference>
<comment type="caution">
    <text evidence="9">The sequence shown here is derived from an EMBL/GenBank/DDBJ whole genome shotgun (WGS) entry which is preliminary data.</text>
</comment>
<dbReference type="Pfam" id="PF00696">
    <property type="entry name" value="AA_kinase"/>
    <property type="match status" value="1"/>
</dbReference>
<accession>A0A2M7DQG2</accession>
<keyword evidence="4" id="KW-0808">Transferase</keyword>
<dbReference type="GO" id="GO:0005524">
    <property type="term" value="F:ATP binding"/>
    <property type="evidence" value="ECO:0007669"/>
    <property type="project" value="UniProtKB-KW"/>
</dbReference>
<dbReference type="Gene3D" id="2.30.130.10">
    <property type="entry name" value="PUA domain"/>
    <property type="match status" value="1"/>
</dbReference>
<organism evidence="9 10">
    <name type="scientific">Candidatus Falkowbacteria bacterium CG02_land_8_20_14_3_00_36_14</name>
    <dbReference type="NCBI Taxonomy" id="1974560"/>
    <lineage>
        <taxon>Bacteria</taxon>
        <taxon>Candidatus Falkowiibacteriota</taxon>
    </lineage>
</organism>
<dbReference type="SMART" id="SM00359">
    <property type="entry name" value="PUA"/>
    <property type="match status" value="1"/>
</dbReference>
<dbReference type="GO" id="GO:0003723">
    <property type="term" value="F:RNA binding"/>
    <property type="evidence" value="ECO:0007669"/>
    <property type="project" value="InterPro"/>
</dbReference>
<dbReference type="GO" id="GO:0004349">
    <property type="term" value="F:glutamate 5-kinase activity"/>
    <property type="evidence" value="ECO:0007669"/>
    <property type="project" value="InterPro"/>
</dbReference>